<reference evidence="1 2" key="1">
    <citation type="journal article" date="2020" name="Microorganisms">
        <title>New Insight into Antimicrobial Compounds from Food and Marine-Sourced Carnobacterium Species through Phenotype and Genome Analyses.</title>
        <authorList>
            <person name="Begrem S."/>
            <person name="Ivaniuk F."/>
            <person name="Gigout-Chevalier F."/>
            <person name="Kolypczuk L."/>
            <person name="Bonnetot S."/>
            <person name="Leroi F."/>
            <person name="Grovel O."/>
            <person name="Delbarre-Ladrat C."/>
            <person name="Passerini D."/>
        </authorList>
    </citation>
    <scope>NUCLEOTIDE SEQUENCE [LARGE SCALE GENOMIC DNA]</scope>
    <source>
        <strain evidence="1 2">MIP2551</strain>
    </source>
</reference>
<dbReference type="InterPro" id="IPR029064">
    <property type="entry name" value="Ribosomal_eL30-like_sf"/>
</dbReference>
<proteinExistence type="predicted"/>
<sequence>MADRETQDYLSKGIYGNKKTNPDERNKYFGSLRERVYLSMTIEQLMSNEYLDALKKEIRLHPQQQLLLNGQIDMSKLSPYIKISQDTDCSFRIVSDEGAQHSPFGLIYVSTHAVNEEVVDVAVKYPTSLPNQEKDNEKPSFFKKFFS</sequence>
<dbReference type="Proteomes" id="UP000638836">
    <property type="component" value="Unassembled WGS sequence"/>
</dbReference>
<gene>
    <name evidence="1" type="ORF">GLO26_04460</name>
</gene>
<organism evidence="1 2">
    <name type="scientific">Carnobacterium inhibens</name>
    <dbReference type="NCBI Taxonomy" id="147709"/>
    <lineage>
        <taxon>Bacteria</taxon>
        <taxon>Bacillati</taxon>
        <taxon>Bacillota</taxon>
        <taxon>Bacilli</taxon>
        <taxon>Lactobacillales</taxon>
        <taxon>Carnobacteriaceae</taxon>
        <taxon>Carnobacterium</taxon>
    </lineage>
</organism>
<dbReference type="InterPro" id="IPR012543">
    <property type="entry name" value="DUF1694"/>
</dbReference>
<dbReference type="RefSeq" id="WP_023177427.1">
    <property type="nucleotide sequence ID" value="NZ_JBELZU010000003.1"/>
</dbReference>
<protein>
    <submittedName>
        <fullName evidence="1">DUF1694 domain-containing protein</fullName>
    </submittedName>
</protein>
<dbReference type="SUPFAM" id="SSF160515">
    <property type="entry name" value="YueI-like"/>
    <property type="match status" value="1"/>
</dbReference>
<comment type="caution">
    <text evidence="1">The sequence shown here is derived from an EMBL/GenBank/DDBJ whole genome shotgun (WGS) entry which is preliminary data.</text>
</comment>
<accession>A0ABR7TC04</accession>
<dbReference type="EMBL" id="WNJQ01000003">
    <property type="protein sequence ID" value="MBC9825082.1"/>
    <property type="molecule type" value="Genomic_DNA"/>
</dbReference>
<dbReference type="Pfam" id="PF07997">
    <property type="entry name" value="DUF1694"/>
    <property type="match status" value="1"/>
</dbReference>
<dbReference type="Gene3D" id="3.30.1330.30">
    <property type="match status" value="1"/>
</dbReference>
<keyword evidence="2" id="KW-1185">Reference proteome</keyword>
<evidence type="ECO:0000313" key="2">
    <source>
        <dbReference type="Proteomes" id="UP000638836"/>
    </source>
</evidence>
<evidence type="ECO:0000313" key="1">
    <source>
        <dbReference type="EMBL" id="MBC9825082.1"/>
    </source>
</evidence>
<dbReference type="PIRSF" id="PIRSF034303">
    <property type="entry name" value="DUF1694"/>
    <property type="match status" value="1"/>
</dbReference>
<name>A0ABR7TC04_9LACT</name>